<accession>A0AAD9LYK1</accession>
<sequence length="119" mass="13401">MSRLTFQPISTPRHLSRQHLLENKSKPRWPAWIVREREMERGKKKGGRVATHTHTLSLSLSIFLLRCLASQTSLPPSFCLLLTPASPFPSLLYWCTGHVLCRKACPPAKSISPVVVLTT</sequence>
<dbReference type="EMBL" id="MU842931">
    <property type="protein sequence ID" value="KAK2025709.1"/>
    <property type="molecule type" value="Genomic_DNA"/>
</dbReference>
<gene>
    <name evidence="1" type="ORF">LX32DRAFT_49435</name>
</gene>
<name>A0AAD9LYK1_9PEZI</name>
<dbReference type="AlphaFoldDB" id="A0AAD9LYK1"/>
<evidence type="ECO:0000313" key="1">
    <source>
        <dbReference type="EMBL" id="KAK2025709.1"/>
    </source>
</evidence>
<keyword evidence="2" id="KW-1185">Reference proteome</keyword>
<dbReference type="Proteomes" id="UP001232148">
    <property type="component" value="Unassembled WGS sequence"/>
</dbReference>
<evidence type="ECO:0000313" key="2">
    <source>
        <dbReference type="Proteomes" id="UP001232148"/>
    </source>
</evidence>
<comment type="caution">
    <text evidence="1">The sequence shown here is derived from an EMBL/GenBank/DDBJ whole genome shotgun (WGS) entry which is preliminary data.</text>
</comment>
<reference evidence="1" key="1">
    <citation type="submission" date="2021-06" db="EMBL/GenBank/DDBJ databases">
        <title>Comparative genomics, transcriptomics and evolutionary studies reveal genomic signatures of adaptation to plant cell wall in hemibiotrophic fungi.</title>
        <authorList>
            <consortium name="DOE Joint Genome Institute"/>
            <person name="Baroncelli R."/>
            <person name="Diaz J.F."/>
            <person name="Benocci T."/>
            <person name="Peng M."/>
            <person name="Battaglia E."/>
            <person name="Haridas S."/>
            <person name="Andreopoulos W."/>
            <person name="Labutti K."/>
            <person name="Pangilinan J."/>
            <person name="Floch G.L."/>
            <person name="Makela M.R."/>
            <person name="Henrissat B."/>
            <person name="Grigoriev I.V."/>
            <person name="Crouch J.A."/>
            <person name="De Vries R.P."/>
            <person name="Sukno S.A."/>
            <person name="Thon M.R."/>
        </authorList>
    </citation>
    <scope>NUCLEOTIDE SEQUENCE</scope>
    <source>
        <strain evidence="1">MAFF235873</strain>
    </source>
</reference>
<proteinExistence type="predicted"/>
<protein>
    <submittedName>
        <fullName evidence="1">Uncharacterized protein</fullName>
    </submittedName>
</protein>
<organism evidence="1 2">
    <name type="scientific">Colletotrichum zoysiae</name>
    <dbReference type="NCBI Taxonomy" id="1216348"/>
    <lineage>
        <taxon>Eukaryota</taxon>
        <taxon>Fungi</taxon>
        <taxon>Dikarya</taxon>
        <taxon>Ascomycota</taxon>
        <taxon>Pezizomycotina</taxon>
        <taxon>Sordariomycetes</taxon>
        <taxon>Hypocreomycetidae</taxon>
        <taxon>Glomerellales</taxon>
        <taxon>Glomerellaceae</taxon>
        <taxon>Colletotrichum</taxon>
        <taxon>Colletotrichum graminicola species complex</taxon>
    </lineage>
</organism>